<evidence type="ECO:0000256" key="8">
    <source>
        <dbReference type="ARBA" id="ARBA00023136"/>
    </source>
</evidence>
<keyword evidence="5" id="KW-1003">Cell membrane</keyword>
<feature type="transmembrane region" description="Helical" evidence="10">
    <location>
        <begin position="395"/>
        <end position="416"/>
    </location>
</feature>
<dbReference type="InterPro" id="IPR051327">
    <property type="entry name" value="MATE_MepA_subfamily"/>
</dbReference>
<evidence type="ECO:0000256" key="10">
    <source>
        <dbReference type="SAM" id="Phobius"/>
    </source>
</evidence>
<feature type="transmembrane region" description="Helical" evidence="10">
    <location>
        <begin position="364"/>
        <end position="383"/>
    </location>
</feature>
<gene>
    <name evidence="11" type="primary">mepA_1</name>
    <name evidence="11" type="ORF">CLCOL_06480</name>
</gene>
<evidence type="ECO:0000256" key="4">
    <source>
        <dbReference type="ARBA" id="ARBA00022448"/>
    </source>
</evidence>
<dbReference type="GO" id="GO:0042910">
    <property type="term" value="F:xenobiotic transmembrane transporter activity"/>
    <property type="evidence" value="ECO:0007669"/>
    <property type="project" value="InterPro"/>
</dbReference>
<dbReference type="PANTHER" id="PTHR43823:SF3">
    <property type="entry name" value="MULTIDRUG EXPORT PROTEIN MEPA"/>
    <property type="match status" value="1"/>
</dbReference>
<feature type="transmembrane region" description="Helical" evidence="10">
    <location>
        <begin position="22"/>
        <end position="40"/>
    </location>
</feature>
<dbReference type="CDD" id="cd13143">
    <property type="entry name" value="MATE_MepA_like"/>
    <property type="match status" value="1"/>
</dbReference>
<protein>
    <recommendedName>
        <fullName evidence="3">Multidrug export protein MepA</fullName>
    </recommendedName>
</protein>
<evidence type="ECO:0000313" key="11">
    <source>
        <dbReference type="EMBL" id="KYH30010.1"/>
    </source>
</evidence>
<evidence type="ECO:0000256" key="1">
    <source>
        <dbReference type="ARBA" id="ARBA00004651"/>
    </source>
</evidence>
<feature type="transmembrane region" description="Helical" evidence="10">
    <location>
        <begin position="142"/>
        <end position="165"/>
    </location>
</feature>
<dbReference type="InterPro" id="IPR002528">
    <property type="entry name" value="MATE_fam"/>
</dbReference>
<sequence length="465" mass="51637">MLTDKNTARENKEFLKENIGRLLLKFAIPVILSMLVTEMYNMVDSLFVGQFVGAKGLGALTIAFPVQRLFSSLAMLVAIGTSTAISRNLGENDYSKVRKIVPNAIIVLVAIMVFFILTILIFNHDVIIKLGSSDNIFPYAKTYINIILLGVVFQGLSILMSYILTSFGEAKVILVSTSIGAIFNFIIDYLLVVIFNFGIGGAAIATVISQIVAFVYTLMKFLKIKKEMNLKFEVEIDKNIYKEIIYVGFSTFIVEVSDAVVAVFLNKILLEIGGDGAIVALGLITRVSMFLFITVIGISSAMQPIAAYNFGAGSNDRVKKIVKLSVKTVTISSIILWAAAMIFAKQMIGIFVNDAEIIKYTARAFRIVILLFPFIGTYYVAIYYYQAMGMARLSLLLSIFRQIIIFIPIVYIMVYWLELGVLGAWISYPISDIISFGISLIYIKCYQVEDIVEEKVNAKRGAIIT</sequence>
<dbReference type="GO" id="GO:0046677">
    <property type="term" value="P:response to antibiotic"/>
    <property type="evidence" value="ECO:0007669"/>
    <property type="project" value="UniProtKB-KW"/>
</dbReference>
<feature type="transmembrane region" description="Helical" evidence="10">
    <location>
        <begin position="422"/>
        <end position="443"/>
    </location>
</feature>
<reference evidence="11 12" key="1">
    <citation type="submission" date="2016-02" db="EMBL/GenBank/DDBJ databases">
        <title>Genome sequence of Clostridium colicanis DSM 13634.</title>
        <authorList>
            <person name="Poehlein A."/>
            <person name="Daniel R."/>
        </authorList>
    </citation>
    <scope>NUCLEOTIDE SEQUENCE [LARGE SCALE GENOMIC DNA]</scope>
    <source>
        <strain evidence="11 12">DSM 13634</strain>
    </source>
</reference>
<keyword evidence="7 10" id="KW-1133">Transmembrane helix</keyword>
<dbReference type="PIRSF" id="PIRSF006603">
    <property type="entry name" value="DinF"/>
    <property type="match status" value="1"/>
</dbReference>
<dbReference type="RefSeq" id="WP_061857567.1">
    <property type="nucleotide sequence ID" value="NZ_LTBB01000002.1"/>
</dbReference>
<organism evidence="11 12">
    <name type="scientific">Clostridium colicanis DSM 13634</name>
    <dbReference type="NCBI Taxonomy" id="1121305"/>
    <lineage>
        <taxon>Bacteria</taxon>
        <taxon>Bacillati</taxon>
        <taxon>Bacillota</taxon>
        <taxon>Clostridia</taxon>
        <taxon>Eubacteriales</taxon>
        <taxon>Clostridiaceae</taxon>
        <taxon>Clostridium</taxon>
    </lineage>
</organism>
<keyword evidence="6 10" id="KW-0812">Transmembrane</keyword>
<dbReference type="Pfam" id="PF01554">
    <property type="entry name" value="MatE"/>
    <property type="match status" value="2"/>
</dbReference>
<comment type="similarity">
    <text evidence="2">Belongs to the multi antimicrobial extrusion (MATE) (TC 2.A.66.1) family. MepA subfamily.</text>
</comment>
<feature type="transmembrane region" description="Helical" evidence="10">
    <location>
        <begin position="100"/>
        <end position="122"/>
    </location>
</feature>
<name>A0A151AR04_9CLOT</name>
<evidence type="ECO:0000256" key="6">
    <source>
        <dbReference type="ARBA" id="ARBA00022692"/>
    </source>
</evidence>
<keyword evidence="12" id="KW-1185">Reference proteome</keyword>
<dbReference type="PANTHER" id="PTHR43823">
    <property type="entry name" value="SPORULATION PROTEIN YKVU"/>
    <property type="match status" value="1"/>
</dbReference>
<evidence type="ECO:0000256" key="9">
    <source>
        <dbReference type="ARBA" id="ARBA00023251"/>
    </source>
</evidence>
<keyword evidence="4" id="KW-0813">Transport</keyword>
<dbReference type="GO" id="GO:0015297">
    <property type="term" value="F:antiporter activity"/>
    <property type="evidence" value="ECO:0007669"/>
    <property type="project" value="InterPro"/>
</dbReference>
<dbReference type="NCBIfam" id="TIGR00797">
    <property type="entry name" value="matE"/>
    <property type="match status" value="1"/>
</dbReference>
<proteinExistence type="inferred from homology"/>
<accession>A0A151AR04</accession>
<evidence type="ECO:0000256" key="2">
    <source>
        <dbReference type="ARBA" id="ARBA00008417"/>
    </source>
</evidence>
<dbReference type="Proteomes" id="UP000075374">
    <property type="component" value="Unassembled WGS sequence"/>
</dbReference>
<dbReference type="PATRIC" id="fig|1121305.3.peg.654"/>
<comment type="subcellular location">
    <subcellularLocation>
        <location evidence="1">Cell membrane</location>
        <topology evidence="1">Multi-pass membrane protein</topology>
    </subcellularLocation>
</comment>
<comment type="caution">
    <text evidence="11">The sequence shown here is derived from an EMBL/GenBank/DDBJ whole genome shotgun (WGS) entry which is preliminary data.</text>
</comment>
<feature type="transmembrane region" description="Helical" evidence="10">
    <location>
        <begin position="60"/>
        <end position="79"/>
    </location>
</feature>
<dbReference type="GO" id="GO:0005886">
    <property type="term" value="C:plasma membrane"/>
    <property type="evidence" value="ECO:0007669"/>
    <property type="project" value="UniProtKB-SubCell"/>
</dbReference>
<feature type="transmembrane region" description="Helical" evidence="10">
    <location>
        <begin position="201"/>
        <end position="222"/>
    </location>
</feature>
<evidence type="ECO:0000256" key="5">
    <source>
        <dbReference type="ARBA" id="ARBA00022475"/>
    </source>
</evidence>
<keyword evidence="9" id="KW-0046">Antibiotic resistance</keyword>
<dbReference type="InterPro" id="IPR045070">
    <property type="entry name" value="MATE_MepA-like"/>
</dbReference>
<feature type="transmembrane region" description="Helical" evidence="10">
    <location>
        <begin position="277"/>
        <end position="298"/>
    </location>
</feature>
<evidence type="ECO:0000313" key="12">
    <source>
        <dbReference type="Proteomes" id="UP000075374"/>
    </source>
</evidence>
<dbReference type="EMBL" id="LTBB01000002">
    <property type="protein sequence ID" value="KYH30010.1"/>
    <property type="molecule type" value="Genomic_DNA"/>
</dbReference>
<dbReference type="STRING" id="1121305.CLCOL_06480"/>
<evidence type="ECO:0000256" key="3">
    <source>
        <dbReference type="ARBA" id="ARBA00022106"/>
    </source>
</evidence>
<feature type="transmembrane region" description="Helical" evidence="10">
    <location>
        <begin position="172"/>
        <end position="195"/>
    </location>
</feature>
<dbReference type="InterPro" id="IPR048279">
    <property type="entry name" value="MdtK-like"/>
</dbReference>
<keyword evidence="8 10" id="KW-0472">Membrane</keyword>
<dbReference type="AlphaFoldDB" id="A0A151AR04"/>
<feature type="transmembrane region" description="Helical" evidence="10">
    <location>
        <begin position="324"/>
        <end position="344"/>
    </location>
</feature>
<feature type="transmembrane region" description="Helical" evidence="10">
    <location>
        <begin position="243"/>
        <end position="265"/>
    </location>
</feature>
<evidence type="ECO:0000256" key="7">
    <source>
        <dbReference type="ARBA" id="ARBA00022989"/>
    </source>
</evidence>